<evidence type="ECO:0000313" key="3">
    <source>
        <dbReference type="Proteomes" id="UP000243524"/>
    </source>
</evidence>
<dbReference type="PROSITE" id="PS51832">
    <property type="entry name" value="HD_GYP"/>
    <property type="match status" value="1"/>
</dbReference>
<organism evidence="2 3">
    <name type="scientific">Halalkalibacillus sediminis</name>
    <dbReference type="NCBI Taxonomy" id="2018042"/>
    <lineage>
        <taxon>Bacteria</taxon>
        <taxon>Bacillati</taxon>
        <taxon>Bacillota</taxon>
        <taxon>Bacilli</taxon>
        <taxon>Bacillales</taxon>
        <taxon>Bacillaceae</taxon>
        <taxon>Halalkalibacillus</taxon>
    </lineage>
</organism>
<proteinExistence type="predicted"/>
<dbReference type="CDD" id="cd00077">
    <property type="entry name" value="HDc"/>
    <property type="match status" value="1"/>
</dbReference>
<keyword evidence="3" id="KW-1185">Reference proteome</keyword>
<dbReference type="SUPFAM" id="SSF109604">
    <property type="entry name" value="HD-domain/PDEase-like"/>
    <property type="match status" value="1"/>
</dbReference>
<dbReference type="Pfam" id="PF13487">
    <property type="entry name" value="HD_5"/>
    <property type="match status" value="1"/>
</dbReference>
<feature type="domain" description="HD-GYP" evidence="1">
    <location>
        <begin position="128"/>
        <end position="323"/>
    </location>
</feature>
<dbReference type="InterPro" id="IPR037522">
    <property type="entry name" value="HD_GYP_dom"/>
</dbReference>
<dbReference type="Gene3D" id="1.10.3210.10">
    <property type="entry name" value="Hypothetical protein af1432"/>
    <property type="match status" value="1"/>
</dbReference>
<dbReference type="PANTHER" id="PTHR43155">
    <property type="entry name" value="CYCLIC DI-GMP PHOSPHODIESTERASE PA4108-RELATED"/>
    <property type="match status" value="1"/>
</dbReference>
<reference evidence="2 3" key="1">
    <citation type="submission" date="2017-06" db="EMBL/GenBank/DDBJ databases">
        <title>the draft geome sequence of Illustriluteabacillus marina B3227.</title>
        <authorList>
            <person name="He R.-H."/>
            <person name="Du Z.-J."/>
        </authorList>
    </citation>
    <scope>NUCLEOTIDE SEQUENCE [LARGE SCALE GENOMIC DNA]</scope>
    <source>
        <strain evidence="2 3">B3227</strain>
    </source>
</reference>
<accession>A0A2I0QSX4</accession>
<dbReference type="OrthoDB" id="9759601at2"/>
<name>A0A2I0QSX4_9BACI</name>
<comment type="caution">
    <text evidence="2">The sequence shown here is derived from an EMBL/GenBank/DDBJ whole genome shotgun (WGS) entry which is preliminary data.</text>
</comment>
<dbReference type="AlphaFoldDB" id="A0A2I0QSX4"/>
<gene>
    <name evidence="2" type="ORF">CEY16_12005</name>
</gene>
<evidence type="ECO:0000259" key="1">
    <source>
        <dbReference type="PROSITE" id="PS51832"/>
    </source>
</evidence>
<dbReference type="EMBL" id="PJNH01000003">
    <property type="protein sequence ID" value="PKR77445.1"/>
    <property type="molecule type" value="Genomic_DNA"/>
</dbReference>
<dbReference type="InterPro" id="IPR003607">
    <property type="entry name" value="HD/PDEase_dom"/>
</dbReference>
<dbReference type="PANTHER" id="PTHR43155:SF2">
    <property type="entry name" value="CYCLIC DI-GMP PHOSPHODIESTERASE PA4108"/>
    <property type="match status" value="1"/>
</dbReference>
<sequence>MRVHPKQLIPGCLILKDVMGKTVHPIIPRNSVVEPIHISVLHKFQVPYVEVATKLVNGDPFKVDTSVEAIEKEDQEKQQEESETVSWSFFDYYVDRVKKTKELFEGWNKQSTLNISYIRELLFPLIQIGENLPKVLLELHHYTNKQDYFFHHIVATPVIAAFLAKKMKYDKNERFQIALAAYLSDLGMLMEEKHLYFKDGVLTEEEYERVQKHPILSYRLIDDLPYVSKNVKLGVLQHHERLDGSGYPLGVMNEKIHPFAKIIAVSDIFHAMTSERFYRKKQSPFKVIEELLNRQFGKLDMKIVDTLVDSIVFFSSGTKVRISNNETGTIVFIDQKNPTRPLIRLDSTQEIFNLNEHSDLYIDEVLMKD</sequence>
<protein>
    <recommendedName>
        <fullName evidence="1">HD-GYP domain-containing protein</fullName>
    </recommendedName>
</protein>
<dbReference type="RefSeq" id="WP_101332273.1">
    <property type="nucleotide sequence ID" value="NZ_PJNH01000003.1"/>
</dbReference>
<evidence type="ECO:0000313" key="2">
    <source>
        <dbReference type="EMBL" id="PKR77445.1"/>
    </source>
</evidence>
<dbReference type="Proteomes" id="UP000243524">
    <property type="component" value="Unassembled WGS sequence"/>
</dbReference>